<evidence type="ECO:0000256" key="10">
    <source>
        <dbReference type="ARBA" id="ARBA00023136"/>
    </source>
</evidence>
<feature type="non-terminal residue" evidence="14">
    <location>
        <position position="178"/>
    </location>
</feature>
<reference evidence="14" key="1">
    <citation type="submission" date="2025-08" db="UniProtKB">
        <authorList>
            <consortium name="RefSeq"/>
        </authorList>
    </citation>
    <scope>IDENTIFICATION</scope>
</reference>
<evidence type="ECO:0000256" key="9">
    <source>
        <dbReference type="ARBA" id="ARBA00023065"/>
    </source>
</evidence>
<dbReference type="GO" id="GO:0034220">
    <property type="term" value="P:monoatomic ion transmembrane transport"/>
    <property type="evidence" value="ECO:0007669"/>
    <property type="project" value="UniProtKB-KW"/>
</dbReference>
<comment type="caution">
    <text evidence="12">Lacks conserved residue(s) required for the propagation of feature annotation.</text>
</comment>
<evidence type="ECO:0000256" key="12">
    <source>
        <dbReference type="RuleBase" id="RU010713"/>
    </source>
</evidence>
<dbReference type="GO" id="GO:0005243">
    <property type="term" value="F:gap junction channel activity"/>
    <property type="evidence" value="ECO:0007669"/>
    <property type="project" value="TreeGrafter"/>
</dbReference>
<dbReference type="PANTHER" id="PTHR11893:SF41">
    <property type="entry name" value="INNEXIN INX2"/>
    <property type="match status" value="1"/>
</dbReference>
<keyword evidence="3 12" id="KW-0813">Transport</keyword>
<dbReference type="Pfam" id="PF00876">
    <property type="entry name" value="Innexin"/>
    <property type="match status" value="1"/>
</dbReference>
<keyword evidence="4" id="KW-1003">Cell membrane</keyword>
<accession>A0A1S3DS87</accession>
<organism evidence="13 14">
    <name type="scientific">Diaphorina citri</name>
    <name type="common">Asian citrus psyllid</name>
    <dbReference type="NCBI Taxonomy" id="121845"/>
    <lineage>
        <taxon>Eukaryota</taxon>
        <taxon>Metazoa</taxon>
        <taxon>Ecdysozoa</taxon>
        <taxon>Arthropoda</taxon>
        <taxon>Hexapoda</taxon>
        <taxon>Insecta</taxon>
        <taxon>Pterygota</taxon>
        <taxon>Neoptera</taxon>
        <taxon>Paraneoptera</taxon>
        <taxon>Hemiptera</taxon>
        <taxon>Sternorrhyncha</taxon>
        <taxon>Psylloidea</taxon>
        <taxon>Psyllidae</taxon>
        <taxon>Diaphorininae</taxon>
        <taxon>Diaphorina</taxon>
    </lineage>
</organism>
<evidence type="ECO:0000313" key="14">
    <source>
        <dbReference type="RefSeq" id="XP_008487046.1"/>
    </source>
</evidence>
<proteinExistence type="inferred from homology"/>
<evidence type="ECO:0000256" key="11">
    <source>
        <dbReference type="ARBA" id="ARBA00023303"/>
    </source>
</evidence>
<dbReference type="PaxDb" id="121845-A0A1S3DS87"/>
<protein>
    <recommendedName>
        <fullName evidence="12">Innexin</fullName>
    </recommendedName>
</protein>
<dbReference type="STRING" id="121845.A0A1S3DS87"/>
<evidence type="ECO:0000313" key="13">
    <source>
        <dbReference type="Proteomes" id="UP000079169"/>
    </source>
</evidence>
<keyword evidence="5 12" id="KW-0812">Transmembrane</keyword>
<evidence type="ECO:0000256" key="8">
    <source>
        <dbReference type="ARBA" id="ARBA00022989"/>
    </source>
</evidence>
<keyword evidence="8 12" id="KW-1133">Transmembrane helix</keyword>
<evidence type="ECO:0000256" key="1">
    <source>
        <dbReference type="ARBA" id="ARBA00004610"/>
    </source>
</evidence>
<keyword evidence="13" id="KW-1185">Reference proteome</keyword>
<keyword evidence="9 12" id="KW-0406">Ion transport</keyword>
<dbReference type="GO" id="GO:0005886">
    <property type="term" value="C:plasma membrane"/>
    <property type="evidence" value="ECO:0007669"/>
    <property type="project" value="UniProtKB-SubCell"/>
</dbReference>
<dbReference type="RefSeq" id="XP_008487046.1">
    <property type="nucleotide sequence ID" value="XM_008488824.1"/>
</dbReference>
<comment type="similarity">
    <text evidence="12">Belongs to the pannexin family.</text>
</comment>
<keyword evidence="7" id="KW-0965">Cell junction</keyword>
<dbReference type="KEGG" id="dci:103523805"/>
<evidence type="ECO:0000256" key="2">
    <source>
        <dbReference type="ARBA" id="ARBA00004651"/>
    </source>
</evidence>
<dbReference type="PROSITE" id="PS51013">
    <property type="entry name" value="PANNEXIN"/>
    <property type="match status" value="1"/>
</dbReference>
<dbReference type="Proteomes" id="UP000079169">
    <property type="component" value="Unplaced"/>
</dbReference>
<keyword evidence="11 12" id="KW-0407">Ion channel</keyword>
<evidence type="ECO:0000256" key="7">
    <source>
        <dbReference type="ARBA" id="ARBA00022949"/>
    </source>
</evidence>
<evidence type="ECO:0000256" key="4">
    <source>
        <dbReference type="ARBA" id="ARBA00022475"/>
    </source>
</evidence>
<dbReference type="PANTHER" id="PTHR11893">
    <property type="entry name" value="INNEXIN"/>
    <property type="match status" value="1"/>
</dbReference>
<comment type="function">
    <text evidence="12">Structural component of the gap junctions.</text>
</comment>
<dbReference type="AlphaFoldDB" id="A0A1S3DS87"/>
<keyword evidence="10 12" id="KW-0472">Membrane</keyword>
<keyword evidence="6" id="KW-0303">Gap junction</keyword>
<feature type="transmembrane region" description="Helical" evidence="12">
    <location>
        <begin position="120"/>
        <end position="143"/>
    </location>
</feature>
<gene>
    <name evidence="14" type="primary">LOC103523805</name>
    <name evidence="12" type="synonym">inx</name>
</gene>
<evidence type="ECO:0000256" key="3">
    <source>
        <dbReference type="ARBA" id="ARBA00022448"/>
    </source>
</evidence>
<sequence length="178" mass="20859">SGSSTKPHPVPEDIMNTFCFTQTTFTYINQDESPLTYPGISSGGDPDDIRYHSYYQWVPIFLFIQALVFLTPHFLWKCKEGSLMTNLLKTNEHYLIMTTAARKLQFKQVSSYLIKRHGSFYVYAYAYLLNILFNTLAVCFNIYSMEMLLRGYFKYLGAQFIDYMWTRRNATHLTNPLD</sequence>
<evidence type="ECO:0000256" key="6">
    <source>
        <dbReference type="ARBA" id="ARBA00022868"/>
    </source>
</evidence>
<feature type="transmembrane region" description="Helical" evidence="12">
    <location>
        <begin position="54"/>
        <end position="76"/>
    </location>
</feature>
<dbReference type="GeneID" id="103523805"/>
<dbReference type="GO" id="GO:0007602">
    <property type="term" value="P:phototransduction"/>
    <property type="evidence" value="ECO:0007669"/>
    <property type="project" value="TreeGrafter"/>
</dbReference>
<evidence type="ECO:0000256" key="5">
    <source>
        <dbReference type="ARBA" id="ARBA00022692"/>
    </source>
</evidence>
<dbReference type="PRINTS" id="PR01262">
    <property type="entry name" value="INNEXIN"/>
</dbReference>
<comment type="subcellular location">
    <subcellularLocation>
        <location evidence="1">Cell junction</location>
        <location evidence="1">Gap junction</location>
    </subcellularLocation>
    <subcellularLocation>
        <location evidence="2 12">Cell membrane</location>
        <topology evidence="2 12">Multi-pass membrane protein</topology>
    </subcellularLocation>
</comment>
<dbReference type="InterPro" id="IPR000990">
    <property type="entry name" value="Innexin"/>
</dbReference>
<name>A0A1S3DS87_DIACI</name>
<feature type="non-terminal residue" evidence="14">
    <location>
        <position position="1"/>
    </location>
</feature>
<dbReference type="GO" id="GO:0005921">
    <property type="term" value="C:gap junction"/>
    <property type="evidence" value="ECO:0007669"/>
    <property type="project" value="UniProtKB-SubCell"/>
</dbReference>